<dbReference type="AlphaFoldDB" id="A0A8J3F952"/>
<reference evidence="1" key="2">
    <citation type="submission" date="2020-09" db="EMBL/GenBank/DDBJ databases">
        <authorList>
            <person name="Sun Q."/>
            <person name="Sedlacek I."/>
        </authorList>
    </citation>
    <scope>NUCLEOTIDE SEQUENCE</scope>
    <source>
        <strain evidence="1">CCM 7664</strain>
    </source>
</reference>
<gene>
    <name evidence="1" type="ORF">GCM10011430_14470</name>
</gene>
<keyword evidence="2" id="KW-1185">Reference proteome</keyword>
<name>A0A8J3F952_9BURK</name>
<dbReference type="EMBL" id="BMDP01000002">
    <property type="protein sequence ID" value="GGI54273.1"/>
    <property type="molecule type" value="Genomic_DNA"/>
</dbReference>
<protein>
    <submittedName>
        <fullName evidence="1">Uncharacterized protein</fullName>
    </submittedName>
</protein>
<evidence type="ECO:0000313" key="2">
    <source>
        <dbReference type="Proteomes" id="UP000627205"/>
    </source>
</evidence>
<reference evidence="1" key="1">
    <citation type="journal article" date="2014" name="Int. J. Syst. Evol. Microbiol.">
        <title>Complete genome sequence of Corynebacterium casei LMG S-19264T (=DSM 44701T), isolated from a smear-ripened cheese.</title>
        <authorList>
            <consortium name="US DOE Joint Genome Institute (JGI-PGF)"/>
            <person name="Walter F."/>
            <person name="Albersmeier A."/>
            <person name="Kalinowski J."/>
            <person name="Ruckert C."/>
        </authorList>
    </citation>
    <scope>NUCLEOTIDE SEQUENCE</scope>
    <source>
        <strain evidence="1">CCM 7664</strain>
    </source>
</reference>
<organism evidence="1 2">
    <name type="scientific">Oxalicibacterium solurbis</name>
    <dbReference type="NCBI Taxonomy" id="69280"/>
    <lineage>
        <taxon>Bacteria</taxon>
        <taxon>Pseudomonadati</taxon>
        <taxon>Pseudomonadota</taxon>
        <taxon>Betaproteobacteria</taxon>
        <taxon>Burkholderiales</taxon>
        <taxon>Oxalobacteraceae</taxon>
        <taxon>Oxalicibacterium</taxon>
    </lineage>
</organism>
<dbReference type="Proteomes" id="UP000627205">
    <property type="component" value="Unassembled WGS sequence"/>
</dbReference>
<accession>A0A8J3F952</accession>
<proteinExistence type="predicted"/>
<evidence type="ECO:0000313" key="1">
    <source>
        <dbReference type="EMBL" id="GGI54273.1"/>
    </source>
</evidence>
<sequence length="68" mass="7552">MYFAARSNLERDITDANAIGNTRTLFGVEKAGVDGSNMGWQRARARRDRAAAPAGNECSWNDRLNMFS</sequence>
<comment type="caution">
    <text evidence="1">The sequence shown here is derived from an EMBL/GenBank/DDBJ whole genome shotgun (WGS) entry which is preliminary data.</text>
</comment>